<evidence type="ECO:0000313" key="3">
    <source>
        <dbReference type="Proteomes" id="UP000246085"/>
    </source>
</evidence>
<sequence>MSVLRGAGRRSETAQSGKQNALAGQRITMKDMRLKAGLVNQERRMSWVSKAPRCAAALAPIVIAITAMWCAGQACARDRQAEEVLTSCRPDVMRFCDRFTGRSDVVVAMFCLRDNFKNLRRECRRMIPIAAERNEGPRRRLNRIPVVLPRE</sequence>
<dbReference type="EMBL" id="LS398110">
    <property type="protein sequence ID" value="SPP98417.1"/>
    <property type="molecule type" value="Genomic_DNA"/>
</dbReference>
<reference evidence="2 3" key="1">
    <citation type="submission" date="2018-03" db="EMBL/GenBank/DDBJ databases">
        <authorList>
            <person name="Gully D."/>
        </authorList>
    </citation>
    <scope>NUCLEOTIDE SEQUENCE [LARGE SCALE GENOMIC DNA]</scope>
    <source>
        <strain evidence="2">ORS3257</strain>
    </source>
</reference>
<dbReference type="Proteomes" id="UP000246085">
    <property type="component" value="Chromosome BRAD3257"/>
</dbReference>
<protein>
    <submittedName>
        <fullName evidence="2">Uncharacterized protein</fullName>
    </submittedName>
</protein>
<evidence type="ECO:0000313" key="2">
    <source>
        <dbReference type="EMBL" id="SPP98417.1"/>
    </source>
</evidence>
<name>A0A2U3QAL1_9BRAD</name>
<gene>
    <name evidence="2" type="ORF">BRAD3257_7783</name>
</gene>
<proteinExistence type="predicted"/>
<dbReference type="KEGG" id="bvz:BRAD3257_7783"/>
<accession>A0A2U3QAL1</accession>
<evidence type="ECO:0000256" key="1">
    <source>
        <dbReference type="SAM" id="MobiDB-lite"/>
    </source>
</evidence>
<dbReference type="AlphaFoldDB" id="A0A2U3QAL1"/>
<organism evidence="2 3">
    <name type="scientific">Bradyrhizobium vignae</name>
    <dbReference type="NCBI Taxonomy" id="1549949"/>
    <lineage>
        <taxon>Bacteria</taxon>
        <taxon>Pseudomonadati</taxon>
        <taxon>Pseudomonadota</taxon>
        <taxon>Alphaproteobacteria</taxon>
        <taxon>Hyphomicrobiales</taxon>
        <taxon>Nitrobacteraceae</taxon>
        <taxon>Bradyrhizobium</taxon>
    </lineage>
</organism>
<feature type="region of interest" description="Disordered" evidence="1">
    <location>
        <begin position="1"/>
        <end position="22"/>
    </location>
</feature>